<name>A0A521C5P6_9SPHI</name>
<gene>
    <name evidence="3" type="ORF">SAMN06265350_103239</name>
</gene>
<dbReference type="Proteomes" id="UP000315971">
    <property type="component" value="Unassembled WGS sequence"/>
</dbReference>
<feature type="region of interest" description="Disordered" evidence="1">
    <location>
        <begin position="228"/>
        <end position="253"/>
    </location>
</feature>
<dbReference type="Gene3D" id="2.160.20.120">
    <property type="match status" value="1"/>
</dbReference>
<organism evidence="3 4">
    <name type="scientific">Solitalea koreensis</name>
    <dbReference type="NCBI Taxonomy" id="543615"/>
    <lineage>
        <taxon>Bacteria</taxon>
        <taxon>Pseudomonadati</taxon>
        <taxon>Bacteroidota</taxon>
        <taxon>Sphingobacteriia</taxon>
        <taxon>Sphingobacteriales</taxon>
        <taxon>Sphingobacteriaceae</taxon>
        <taxon>Solitalea</taxon>
    </lineage>
</organism>
<evidence type="ECO:0000256" key="1">
    <source>
        <dbReference type="SAM" id="MobiDB-lite"/>
    </source>
</evidence>
<dbReference type="OrthoDB" id="942536at2"/>
<proteinExistence type="predicted"/>
<sequence>MKPLNKIALITTTAIVGFSLISFTQTELTTNKSAKATTEKKAIPDTEIRNVSGFTGIKSSNGIDVFISQGTTERVEVKADAETMKHLRTEVKNGVLEIYMESNWNGLFSGKSHTTEVHVTAKTLNSLTASSGSDVKTLTKIKADKFSAKASSGSDLTLNIEVNEFSFESSSGSDATITGSAKVAHLKSSSGSDIEANKLMTEVCEAQASSGSNISVSVSKQLKAVASSGGDISYHGNPSVSKEESSGGEVSKD</sequence>
<dbReference type="InterPro" id="IPR021255">
    <property type="entry name" value="DUF2807"/>
</dbReference>
<evidence type="ECO:0000259" key="2">
    <source>
        <dbReference type="Pfam" id="PF10988"/>
    </source>
</evidence>
<dbReference type="RefSeq" id="WP_142602607.1">
    <property type="nucleotide sequence ID" value="NZ_FXSZ01000003.1"/>
</dbReference>
<reference evidence="3 4" key="1">
    <citation type="submission" date="2017-05" db="EMBL/GenBank/DDBJ databases">
        <authorList>
            <person name="Varghese N."/>
            <person name="Submissions S."/>
        </authorList>
    </citation>
    <scope>NUCLEOTIDE SEQUENCE [LARGE SCALE GENOMIC DNA]</scope>
    <source>
        <strain evidence="3 4">DSM 21342</strain>
    </source>
</reference>
<feature type="domain" description="Putative auto-transporter adhesin head GIN" evidence="2">
    <location>
        <begin position="54"/>
        <end position="238"/>
    </location>
</feature>
<accession>A0A521C5P6</accession>
<keyword evidence="4" id="KW-1185">Reference proteome</keyword>
<feature type="compositionally biased region" description="Basic and acidic residues" evidence="1">
    <location>
        <begin position="241"/>
        <end position="253"/>
    </location>
</feature>
<evidence type="ECO:0000313" key="3">
    <source>
        <dbReference type="EMBL" id="SMO54749.1"/>
    </source>
</evidence>
<dbReference type="AlphaFoldDB" id="A0A521C5P6"/>
<dbReference type="Pfam" id="PF10988">
    <property type="entry name" value="DUF2807"/>
    <property type="match status" value="1"/>
</dbReference>
<dbReference type="EMBL" id="FXSZ01000003">
    <property type="protein sequence ID" value="SMO54749.1"/>
    <property type="molecule type" value="Genomic_DNA"/>
</dbReference>
<evidence type="ECO:0000313" key="4">
    <source>
        <dbReference type="Proteomes" id="UP000315971"/>
    </source>
</evidence>
<protein>
    <submittedName>
        <fullName evidence="3">Auto-transporter adhesin, head GIN domain</fullName>
    </submittedName>
</protein>